<feature type="non-terminal residue" evidence="2">
    <location>
        <position position="1"/>
    </location>
</feature>
<name>A0A382F0X0_9ZZZZ</name>
<dbReference type="PRINTS" id="PR01805">
    <property type="entry name" value="VACJLIPOPROT"/>
</dbReference>
<sequence length="339" mass="37501">VDFAVIFRSSILFIFASLCWGLVSSAVASTHLLNSEAVGLNFTQEIRSDLYVLMSQEAKHASDVEMVMQKSRPLRTISPVDPTKDWRDVDWKDPFAPKVAGRAEVDMQITLEQDIVPPPSSTDSYEELLDPFAPKNEAPELSDPFEGYNRFMFGFNEGFYEHLMEPIARGYRDVVNEDIRMAISNIFNNALAPVKLVSSFLQGDLDKTGRVIGRTIINTTLGLGGMFDVAGSFGIESVNEDLDQTLGSYGIPNGPYIVLPLFGPSTIRGIVGRAGGSFLSPTFHFAPSVEVGAGITVSDKINDASFILDDKKQLEDSTVDEYESMKDFYNQYRFGLVNE</sequence>
<protein>
    <recommendedName>
        <fullName evidence="3">VacJ family lipoprotein</fullName>
    </recommendedName>
</protein>
<dbReference type="InterPro" id="IPR007428">
    <property type="entry name" value="MlaA"/>
</dbReference>
<evidence type="ECO:0008006" key="3">
    <source>
        <dbReference type="Google" id="ProtNLM"/>
    </source>
</evidence>
<reference evidence="2" key="1">
    <citation type="submission" date="2018-05" db="EMBL/GenBank/DDBJ databases">
        <authorList>
            <person name="Lanie J.A."/>
            <person name="Ng W.-L."/>
            <person name="Kazmierczak K.M."/>
            <person name="Andrzejewski T.M."/>
            <person name="Davidsen T.M."/>
            <person name="Wayne K.J."/>
            <person name="Tettelin H."/>
            <person name="Glass J.I."/>
            <person name="Rusch D."/>
            <person name="Podicherti R."/>
            <person name="Tsui H.-C.T."/>
            <person name="Winkler M.E."/>
        </authorList>
    </citation>
    <scope>NUCLEOTIDE SEQUENCE</scope>
</reference>
<dbReference type="GO" id="GO:0016020">
    <property type="term" value="C:membrane"/>
    <property type="evidence" value="ECO:0007669"/>
    <property type="project" value="InterPro"/>
</dbReference>
<dbReference type="EMBL" id="UINC01047256">
    <property type="protein sequence ID" value="SVB56305.1"/>
    <property type="molecule type" value="Genomic_DNA"/>
</dbReference>
<evidence type="ECO:0000256" key="1">
    <source>
        <dbReference type="ARBA" id="ARBA00022729"/>
    </source>
</evidence>
<dbReference type="PANTHER" id="PTHR30035">
    <property type="entry name" value="LIPOPROTEIN VACJ-RELATED"/>
    <property type="match status" value="1"/>
</dbReference>
<dbReference type="Pfam" id="PF04333">
    <property type="entry name" value="MlaA"/>
    <property type="match status" value="1"/>
</dbReference>
<proteinExistence type="predicted"/>
<accession>A0A382F0X0</accession>
<dbReference type="AlphaFoldDB" id="A0A382F0X0"/>
<gene>
    <name evidence="2" type="ORF">METZ01_LOCUS209159</name>
</gene>
<evidence type="ECO:0000313" key="2">
    <source>
        <dbReference type="EMBL" id="SVB56305.1"/>
    </source>
</evidence>
<keyword evidence="1" id="KW-0732">Signal</keyword>
<dbReference type="PANTHER" id="PTHR30035:SF3">
    <property type="entry name" value="INTERMEMBRANE PHOSPHOLIPID TRANSPORT SYSTEM LIPOPROTEIN MLAA"/>
    <property type="match status" value="1"/>
</dbReference>
<dbReference type="GO" id="GO:0120010">
    <property type="term" value="P:intermembrane phospholipid transfer"/>
    <property type="evidence" value="ECO:0007669"/>
    <property type="project" value="TreeGrafter"/>
</dbReference>
<organism evidence="2">
    <name type="scientific">marine metagenome</name>
    <dbReference type="NCBI Taxonomy" id="408172"/>
    <lineage>
        <taxon>unclassified sequences</taxon>
        <taxon>metagenomes</taxon>
        <taxon>ecological metagenomes</taxon>
    </lineage>
</organism>